<dbReference type="AlphaFoldDB" id="A0A3S2VRY7"/>
<name>A0A3S2VRY7_9HYPH</name>
<dbReference type="Gene3D" id="3.30.70.100">
    <property type="match status" value="1"/>
</dbReference>
<evidence type="ECO:0000313" key="2">
    <source>
        <dbReference type="EMBL" id="RVU15793.1"/>
    </source>
</evidence>
<gene>
    <name evidence="2" type="ORF">EOE48_18530</name>
</gene>
<organism evidence="2 3">
    <name type="scientific">Methylobacterium oryzihabitans</name>
    <dbReference type="NCBI Taxonomy" id="2499852"/>
    <lineage>
        <taxon>Bacteria</taxon>
        <taxon>Pseudomonadati</taxon>
        <taxon>Pseudomonadota</taxon>
        <taxon>Alphaproteobacteria</taxon>
        <taxon>Hyphomicrobiales</taxon>
        <taxon>Methylobacteriaceae</taxon>
        <taxon>Methylobacterium</taxon>
    </lineage>
</organism>
<dbReference type="InterPro" id="IPR011008">
    <property type="entry name" value="Dimeric_a/b-barrel"/>
</dbReference>
<dbReference type="RefSeq" id="WP_127731856.1">
    <property type="nucleotide sequence ID" value="NZ_SACP01000019.1"/>
</dbReference>
<dbReference type="OrthoDB" id="9806380at2"/>
<evidence type="ECO:0000313" key="3">
    <source>
        <dbReference type="Proteomes" id="UP000286997"/>
    </source>
</evidence>
<dbReference type="InterPro" id="IPR010753">
    <property type="entry name" value="DUF1330"/>
</dbReference>
<dbReference type="PANTHER" id="PTHR41521">
    <property type="match status" value="1"/>
</dbReference>
<dbReference type="EMBL" id="SACP01000019">
    <property type="protein sequence ID" value="RVU15793.1"/>
    <property type="molecule type" value="Genomic_DNA"/>
</dbReference>
<protein>
    <submittedName>
        <fullName evidence="2">DUF1330 domain-containing protein</fullName>
    </submittedName>
</protein>
<dbReference type="Pfam" id="PF07045">
    <property type="entry name" value="DUF1330"/>
    <property type="match status" value="1"/>
</dbReference>
<feature type="domain" description="DUF1330" evidence="1">
    <location>
        <begin position="3"/>
        <end position="96"/>
    </location>
</feature>
<evidence type="ECO:0000259" key="1">
    <source>
        <dbReference type="Pfam" id="PF07045"/>
    </source>
</evidence>
<accession>A0A3S2VRY7</accession>
<reference evidence="2 3" key="1">
    <citation type="submission" date="2019-01" db="EMBL/GenBank/DDBJ databases">
        <authorList>
            <person name="Chen W.-M."/>
        </authorList>
    </citation>
    <scope>NUCLEOTIDE SEQUENCE [LARGE SCALE GENOMIC DNA]</scope>
    <source>
        <strain evidence="2 3">TER-1</strain>
    </source>
</reference>
<sequence length="98" mass="10327">MAKAYWVATYRSVSDPDALAAYAALSGPAIVAAGGRILVRGLPVHVYEEGLTQRTVVIEFDSVEQAKAAHDSEAYQEALAALAGGAQRDIRIVEAVPT</sequence>
<proteinExistence type="predicted"/>
<dbReference type="SUPFAM" id="SSF54909">
    <property type="entry name" value="Dimeric alpha+beta barrel"/>
    <property type="match status" value="1"/>
</dbReference>
<comment type="caution">
    <text evidence="2">The sequence shown here is derived from an EMBL/GenBank/DDBJ whole genome shotgun (WGS) entry which is preliminary data.</text>
</comment>
<dbReference type="Proteomes" id="UP000286997">
    <property type="component" value="Unassembled WGS sequence"/>
</dbReference>
<dbReference type="PANTHER" id="PTHR41521:SF4">
    <property type="entry name" value="BLR0684 PROTEIN"/>
    <property type="match status" value="1"/>
</dbReference>
<keyword evidence="3" id="KW-1185">Reference proteome</keyword>